<evidence type="ECO:0000313" key="3">
    <source>
        <dbReference type="Proteomes" id="UP001239994"/>
    </source>
</evidence>
<keyword evidence="3" id="KW-1185">Reference proteome</keyword>
<reference evidence="2" key="1">
    <citation type="submission" date="2023-03" db="EMBL/GenBank/DDBJ databases">
        <title>Electrophorus voltai genome.</title>
        <authorList>
            <person name="Bian C."/>
        </authorList>
    </citation>
    <scope>NUCLEOTIDE SEQUENCE</scope>
    <source>
        <strain evidence="2">CB-2022</strain>
        <tissue evidence="2">Muscle</tissue>
    </source>
</reference>
<name>A0AAD9DYH5_9TELE</name>
<feature type="region of interest" description="Disordered" evidence="1">
    <location>
        <begin position="118"/>
        <end position="137"/>
    </location>
</feature>
<organism evidence="2 3">
    <name type="scientific">Electrophorus voltai</name>
    <dbReference type="NCBI Taxonomy" id="2609070"/>
    <lineage>
        <taxon>Eukaryota</taxon>
        <taxon>Metazoa</taxon>
        <taxon>Chordata</taxon>
        <taxon>Craniata</taxon>
        <taxon>Vertebrata</taxon>
        <taxon>Euteleostomi</taxon>
        <taxon>Actinopterygii</taxon>
        <taxon>Neopterygii</taxon>
        <taxon>Teleostei</taxon>
        <taxon>Ostariophysi</taxon>
        <taxon>Gymnotiformes</taxon>
        <taxon>Gymnotoidei</taxon>
        <taxon>Gymnotidae</taxon>
        <taxon>Electrophorus</taxon>
    </lineage>
</organism>
<feature type="region of interest" description="Disordered" evidence="1">
    <location>
        <begin position="1"/>
        <end position="60"/>
    </location>
</feature>
<dbReference type="AlphaFoldDB" id="A0AAD9DYH5"/>
<evidence type="ECO:0000256" key="1">
    <source>
        <dbReference type="SAM" id="MobiDB-lite"/>
    </source>
</evidence>
<feature type="compositionally biased region" description="Basic residues" evidence="1">
    <location>
        <begin position="1"/>
        <end position="15"/>
    </location>
</feature>
<protein>
    <submittedName>
        <fullName evidence="2">Uncharacterized protein</fullName>
    </submittedName>
</protein>
<comment type="caution">
    <text evidence="2">The sequence shown here is derived from an EMBL/GenBank/DDBJ whole genome shotgun (WGS) entry which is preliminary data.</text>
</comment>
<feature type="compositionally biased region" description="Gly residues" evidence="1">
    <location>
        <begin position="40"/>
        <end position="49"/>
    </location>
</feature>
<dbReference type="Proteomes" id="UP001239994">
    <property type="component" value="Unassembled WGS sequence"/>
</dbReference>
<sequence>MPGKDKKKKGKKGSKRLPTARSGKPPVFLGTLLTPTIGESGPGESGPGECGPDSSHPAERPLLILASLHGSTTGQEPTGRFWGALCMVQGWTLLSPRETSWTTRTGTRTWTLLGPTETSQTMRTGTRRWTPLGHGRI</sequence>
<dbReference type="EMBL" id="JAROKS010000015">
    <property type="protein sequence ID" value="KAK1796037.1"/>
    <property type="molecule type" value="Genomic_DNA"/>
</dbReference>
<evidence type="ECO:0000313" key="2">
    <source>
        <dbReference type="EMBL" id="KAK1796037.1"/>
    </source>
</evidence>
<accession>A0AAD9DYH5</accession>
<proteinExistence type="predicted"/>
<gene>
    <name evidence="2" type="ORF">P4O66_009138</name>
</gene>